<sequence length="483" mass="52610">MKSVKNSTPVGDQLIGSAVDALNQVRIDDELFQLTRQDIAFDLAGGEMQKIRDSIASPEHILGSMGTKHGEIAEQLEVGIRNSRQAIEEGLQDESAFRATFEGVHRLAPEDYRIDGVDVQSKFINGTHKNLKAVLEHMDTYPRFGKDGSFYQIPKDTWQEIQDILDGKPVERLRYTTIDAIKAKVAEIERETGRPFAEVVRPGVSDYDEVQWGKINSTLDKHDRELAEQNEAKRVEIIDDHQPSLDEGLHAAAMGAAFGGAFALGTGIYRKYRDGKNIFRGEFTTLDWQDVGLNTLKGAAIGSISAGAIYTLTNYASMSAPFASALVTATKGVASLEASYQRGDIDLDEFTDLGLIVCAESAIVGAMTAAGQALIPLPVLGALIGSVSGKFMVTVAKNLDAKARQVLQAKMDAFAHRLNVIEQQVLNRILSEFAALGELTAAAFNVDNNRQLLEASITLAQAYGVEKDKIIKNADDLDTFMTA</sequence>
<comment type="caution">
    <text evidence="1">The sequence shown here is derived from an EMBL/GenBank/DDBJ whole genome shotgun (WGS) entry which is preliminary data.</text>
</comment>
<dbReference type="AlphaFoldDB" id="A0AAN4D547"/>
<reference evidence="1" key="1">
    <citation type="submission" date="2023-05" db="EMBL/GenBank/DDBJ databases">
        <authorList>
            <consortium name="Clinical and Environmental Microbiology Branch: Whole genome sequencing antimicrobial resistance pathogens in the healthcare setting"/>
        </authorList>
    </citation>
    <scope>NUCLEOTIDE SEQUENCE</scope>
    <source>
        <strain evidence="1">2023GN-00287</strain>
    </source>
</reference>
<accession>A0AAN4D547</accession>
<organism evidence="1 2">
    <name type="scientific">Citrobacter freundii</name>
    <dbReference type="NCBI Taxonomy" id="546"/>
    <lineage>
        <taxon>Bacteria</taxon>
        <taxon>Pseudomonadati</taxon>
        <taxon>Pseudomonadota</taxon>
        <taxon>Gammaproteobacteria</taxon>
        <taxon>Enterobacterales</taxon>
        <taxon>Enterobacteriaceae</taxon>
        <taxon>Citrobacter</taxon>
        <taxon>Citrobacter freundii complex</taxon>
    </lineage>
</organism>
<dbReference type="RefSeq" id="WP_071687063.1">
    <property type="nucleotide sequence ID" value="NZ_CP022151.1"/>
</dbReference>
<proteinExistence type="predicted"/>
<gene>
    <name evidence="1" type="ORF">SGX49_005467</name>
</gene>
<dbReference type="Proteomes" id="UP001279522">
    <property type="component" value="Unassembled WGS sequence"/>
</dbReference>
<protein>
    <submittedName>
        <fullName evidence="1">Uncharacterized protein</fullName>
    </submittedName>
</protein>
<evidence type="ECO:0000313" key="2">
    <source>
        <dbReference type="Proteomes" id="UP001279522"/>
    </source>
</evidence>
<name>A0AAN4D547_CITFR</name>
<evidence type="ECO:0000313" key="1">
    <source>
        <dbReference type="EMBL" id="ELV3682952.1"/>
    </source>
</evidence>
<dbReference type="EMBL" id="ABOSXX010000072">
    <property type="protein sequence ID" value="ELV3682952.1"/>
    <property type="molecule type" value="Genomic_DNA"/>
</dbReference>